<comment type="cofactor">
    <cofactor evidence="11">
        <name>heme</name>
        <dbReference type="ChEBI" id="CHEBI:30413"/>
    </cofactor>
</comment>
<keyword evidence="8 11" id="KW-0408">Iron</keyword>
<dbReference type="AlphaFoldDB" id="A0A1U7ZVZ9"/>
<comment type="similarity">
    <text evidence="2 12">Belongs to the cytochrome P450 family.</text>
</comment>
<dbReference type="InParanoid" id="A0A1U7ZVZ9"/>
<keyword evidence="3 11" id="KW-0349">Heme</keyword>
<dbReference type="InterPro" id="IPR036396">
    <property type="entry name" value="Cyt_P450_sf"/>
</dbReference>
<keyword evidence="7 12" id="KW-0560">Oxidoreductase</keyword>
<evidence type="ECO:0000256" key="2">
    <source>
        <dbReference type="ARBA" id="ARBA00010617"/>
    </source>
</evidence>
<dbReference type="GO" id="GO:0016020">
    <property type="term" value="C:membrane"/>
    <property type="evidence" value="ECO:0007669"/>
    <property type="project" value="UniProtKB-SubCell"/>
</dbReference>
<dbReference type="STRING" id="4432.A0A1U7ZVZ9"/>
<evidence type="ECO:0000256" key="10">
    <source>
        <dbReference type="ARBA" id="ARBA00023136"/>
    </source>
</evidence>
<dbReference type="GO" id="GO:0004497">
    <property type="term" value="F:monooxygenase activity"/>
    <property type="evidence" value="ECO:0000318"/>
    <property type="project" value="GO_Central"/>
</dbReference>
<dbReference type="GO" id="GO:0005506">
    <property type="term" value="F:iron ion binding"/>
    <property type="evidence" value="ECO:0007669"/>
    <property type="project" value="InterPro"/>
</dbReference>
<evidence type="ECO:0000256" key="9">
    <source>
        <dbReference type="ARBA" id="ARBA00023033"/>
    </source>
</evidence>
<dbReference type="InterPro" id="IPR050665">
    <property type="entry name" value="Cytochrome_P450_Monooxygen"/>
</dbReference>
<dbReference type="Gene3D" id="1.10.630.10">
    <property type="entry name" value="Cytochrome P450"/>
    <property type="match status" value="1"/>
</dbReference>
<feature type="binding site" description="axial binding residue" evidence="11">
    <location>
        <position position="459"/>
    </location>
    <ligand>
        <name>heme</name>
        <dbReference type="ChEBI" id="CHEBI:30413"/>
    </ligand>
    <ligandPart>
        <name>Fe</name>
        <dbReference type="ChEBI" id="CHEBI:18248"/>
    </ligandPart>
</feature>
<dbReference type="InterPro" id="IPR002401">
    <property type="entry name" value="Cyt_P450_E_grp-I"/>
</dbReference>
<evidence type="ECO:0000256" key="5">
    <source>
        <dbReference type="ARBA" id="ARBA00022723"/>
    </source>
</evidence>
<dbReference type="GO" id="GO:0016705">
    <property type="term" value="F:oxidoreductase activity, acting on paired donors, with incorporation or reduction of molecular oxygen"/>
    <property type="evidence" value="ECO:0007669"/>
    <property type="project" value="InterPro"/>
</dbReference>
<evidence type="ECO:0000256" key="13">
    <source>
        <dbReference type="SAM" id="Phobius"/>
    </source>
</evidence>
<name>A0A1U7ZVZ9_NELNU</name>
<protein>
    <submittedName>
        <fullName evidence="15">Cytochrome P450 714C2-like</fullName>
    </submittedName>
</protein>
<evidence type="ECO:0000256" key="4">
    <source>
        <dbReference type="ARBA" id="ARBA00022692"/>
    </source>
</evidence>
<sequence>MGFQFLFSLVVVGAFSLFIHLCNILWVKPQRIRCELQKQGICGPPPSFLLGNIREMKAAKLSVAKSTPEGSQDIFHNCSSTIFPFFHQWSEKYGRLFMFSLGKMQLLYVSEPNMVKEISQSTSLDLGKPSYQQKELGPLLGQGIITSNGAKWAYQRKIIAPELHLDKVKSMVDLMEEPITLLLNSWKRKIEGEGGIVDIRIDEDLRIFSGDVISRACFGSSYSKGKELFLRLRALQEAIANRRLKLGIPGLRYLPTNSNRNIWGLEKEIHSSISRILDEHNRGRFEKNLLQIILDGSRNGELGPNTTERFIVDNCKSMYLAGYETTAISATWSLMLLASHPEWQARVRAEILQVCGGQLPNVDILRRMKLLTMVIQEALRLYPPVGVLTREVFKDMKFGEIHVPKGAFLWIAVAILHQDPEFWGADANKFNPERFINGSVGACKFPHLYMPFGFGPRICLGQNLAMLELKMLLARILSEFSFSLSPKYCHSPVLGLVIEPEYGVNLLVQRL</sequence>
<keyword evidence="14" id="KW-1185">Reference proteome</keyword>
<accession>A0A1U7ZVZ9</accession>
<keyword evidence="4 13" id="KW-0812">Transmembrane</keyword>
<dbReference type="OrthoDB" id="1470350at2759"/>
<dbReference type="KEGG" id="nnu:104596797"/>
<evidence type="ECO:0000256" key="3">
    <source>
        <dbReference type="ARBA" id="ARBA00022617"/>
    </source>
</evidence>
<reference evidence="15" key="1">
    <citation type="submission" date="2025-08" db="UniProtKB">
        <authorList>
            <consortium name="RefSeq"/>
        </authorList>
    </citation>
    <scope>IDENTIFICATION</scope>
</reference>
<dbReference type="InterPro" id="IPR001128">
    <property type="entry name" value="Cyt_P450"/>
</dbReference>
<dbReference type="PRINTS" id="PR00463">
    <property type="entry name" value="EP450I"/>
</dbReference>
<dbReference type="eggNOG" id="KOG0157">
    <property type="taxonomic scope" value="Eukaryota"/>
</dbReference>
<evidence type="ECO:0000256" key="12">
    <source>
        <dbReference type="RuleBase" id="RU000461"/>
    </source>
</evidence>
<evidence type="ECO:0000256" key="1">
    <source>
        <dbReference type="ARBA" id="ARBA00004370"/>
    </source>
</evidence>
<gene>
    <name evidence="15" type="primary">LOC104596797</name>
</gene>
<dbReference type="GO" id="GO:0020037">
    <property type="term" value="F:heme binding"/>
    <property type="evidence" value="ECO:0007669"/>
    <property type="project" value="InterPro"/>
</dbReference>
<dbReference type="SUPFAM" id="SSF48264">
    <property type="entry name" value="Cytochrome P450"/>
    <property type="match status" value="1"/>
</dbReference>
<feature type="transmembrane region" description="Helical" evidence="13">
    <location>
        <begin position="6"/>
        <end position="27"/>
    </location>
</feature>
<dbReference type="GeneID" id="104596797"/>
<keyword evidence="5 11" id="KW-0479">Metal-binding</keyword>
<keyword evidence="9 12" id="KW-0503">Monooxygenase</keyword>
<dbReference type="PROSITE" id="PS00086">
    <property type="entry name" value="CYTOCHROME_P450"/>
    <property type="match status" value="1"/>
</dbReference>
<evidence type="ECO:0000256" key="7">
    <source>
        <dbReference type="ARBA" id="ARBA00023002"/>
    </source>
</evidence>
<keyword evidence="6 13" id="KW-1133">Transmembrane helix</keyword>
<dbReference type="PANTHER" id="PTHR24282:SF196">
    <property type="entry name" value="CYTOCHROME P450 714C2"/>
    <property type="match status" value="1"/>
</dbReference>
<dbReference type="Pfam" id="PF00067">
    <property type="entry name" value="p450"/>
    <property type="match status" value="1"/>
</dbReference>
<dbReference type="PRINTS" id="PR00385">
    <property type="entry name" value="P450"/>
</dbReference>
<organism evidence="14 15">
    <name type="scientific">Nelumbo nucifera</name>
    <name type="common">Sacred lotus</name>
    <dbReference type="NCBI Taxonomy" id="4432"/>
    <lineage>
        <taxon>Eukaryota</taxon>
        <taxon>Viridiplantae</taxon>
        <taxon>Streptophyta</taxon>
        <taxon>Embryophyta</taxon>
        <taxon>Tracheophyta</taxon>
        <taxon>Spermatophyta</taxon>
        <taxon>Magnoliopsida</taxon>
        <taxon>Proteales</taxon>
        <taxon>Nelumbonaceae</taxon>
        <taxon>Nelumbo</taxon>
    </lineage>
</organism>
<dbReference type="OMA" id="LSIAHEW"/>
<dbReference type="Proteomes" id="UP000189703">
    <property type="component" value="Unplaced"/>
</dbReference>
<evidence type="ECO:0000256" key="8">
    <source>
        <dbReference type="ARBA" id="ARBA00023004"/>
    </source>
</evidence>
<evidence type="ECO:0000313" key="15">
    <source>
        <dbReference type="RefSeq" id="XP_010256391.1"/>
    </source>
</evidence>
<dbReference type="RefSeq" id="XP_010256391.1">
    <property type="nucleotide sequence ID" value="XM_010258089.2"/>
</dbReference>
<evidence type="ECO:0000256" key="6">
    <source>
        <dbReference type="ARBA" id="ARBA00022989"/>
    </source>
</evidence>
<evidence type="ECO:0000256" key="11">
    <source>
        <dbReference type="PIRSR" id="PIRSR602401-1"/>
    </source>
</evidence>
<proteinExistence type="inferred from homology"/>
<comment type="subcellular location">
    <subcellularLocation>
        <location evidence="1">Membrane</location>
    </subcellularLocation>
</comment>
<dbReference type="InterPro" id="IPR017972">
    <property type="entry name" value="Cyt_P450_CS"/>
</dbReference>
<evidence type="ECO:0000313" key="14">
    <source>
        <dbReference type="Proteomes" id="UP000189703"/>
    </source>
</evidence>
<keyword evidence="10 13" id="KW-0472">Membrane</keyword>
<dbReference type="PANTHER" id="PTHR24282">
    <property type="entry name" value="CYTOCHROME P450 FAMILY MEMBER"/>
    <property type="match status" value="1"/>
</dbReference>